<name>A0A7W8ND85_9DEIO</name>
<evidence type="ECO:0000313" key="2">
    <source>
        <dbReference type="EMBL" id="MBB5362086.1"/>
    </source>
</evidence>
<organism evidence="2 3">
    <name type="scientific">Deinococcus humi</name>
    <dbReference type="NCBI Taxonomy" id="662880"/>
    <lineage>
        <taxon>Bacteria</taxon>
        <taxon>Thermotogati</taxon>
        <taxon>Deinococcota</taxon>
        <taxon>Deinococci</taxon>
        <taxon>Deinococcales</taxon>
        <taxon>Deinococcaceae</taxon>
        <taxon>Deinococcus</taxon>
    </lineage>
</organism>
<proteinExistence type="predicted"/>
<dbReference type="AlphaFoldDB" id="A0A7W8ND85"/>
<evidence type="ECO:0000256" key="1">
    <source>
        <dbReference type="SAM" id="Phobius"/>
    </source>
</evidence>
<keyword evidence="3" id="KW-1185">Reference proteome</keyword>
<dbReference type="EMBL" id="JACHFL010000002">
    <property type="protein sequence ID" value="MBB5362086.1"/>
    <property type="molecule type" value="Genomic_DNA"/>
</dbReference>
<keyword evidence="1" id="KW-0472">Membrane</keyword>
<comment type="caution">
    <text evidence="2">The sequence shown here is derived from an EMBL/GenBank/DDBJ whole genome shotgun (WGS) entry which is preliminary data.</text>
</comment>
<accession>A0A7W8ND85</accession>
<keyword evidence="1" id="KW-0812">Transmembrane</keyword>
<sequence length="75" mass="7910">MARLHHEDVRDVLLTVELAADTVLDGLQHLVLAGLPVHPAPGGHAQDTFAEADQVPAIALGPLLLLIAALLLLRL</sequence>
<gene>
    <name evidence="2" type="ORF">HNQ08_001171</name>
</gene>
<evidence type="ECO:0000313" key="3">
    <source>
        <dbReference type="Proteomes" id="UP000552709"/>
    </source>
</evidence>
<protein>
    <submittedName>
        <fullName evidence="2">Uncharacterized protein</fullName>
    </submittedName>
</protein>
<dbReference type="Proteomes" id="UP000552709">
    <property type="component" value="Unassembled WGS sequence"/>
</dbReference>
<feature type="transmembrane region" description="Helical" evidence="1">
    <location>
        <begin position="55"/>
        <end position="73"/>
    </location>
</feature>
<dbReference type="RefSeq" id="WP_184128304.1">
    <property type="nucleotide sequence ID" value="NZ_JACHFL010000002.1"/>
</dbReference>
<reference evidence="2 3" key="1">
    <citation type="submission" date="2020-08" db="EMBL/GenBank/DDBJ databases">
        <title>Genomic Encyclopedia of Type Strains, Phase IV (KMG-IV): sequencing the most valuable type-strain genomes for metagenomic binning, comparative biology and taxonomic classification.</title>
        <authorList>
            <person name="Goeker M."/>
        </authorList>
    </citation>
    <scope>NUCLEOTIDE SEQUENCE [LARGE SCALE GENOMIC DNA]</scope>
    <source>
        <strain evidence="2 3">DSM 27939</strain>
    </source>
</reference>
<keyword evidence="1" id="KW-1133">Transmembrane helix</keyword>